<gene>
    <name evidence="1" type="ORF">F8M41_006920</name>
</gene>
<sequence length="157" mass="17912">MIDLFGGEEVYNEEYEVEDCHVHRNSPMCTPCKKCGKLTFSKYDACIMHAVYKMTTMQDCKSKLTQTINKIITQMIEKVECNNKPDQAINKLLIQEIGKDFKTYIEKPEQDYDSETDSEIESELANRIKGILTTPKFTVKNSVATNNAQIGPTNDDI</sequence>
<comment type="caution">
    <text evidence="1">The sequence shown here is derived from an EMBL/GenBank/DDBJ whole genome shotgun (WGS) entry which is preliminary data.</text>
</comment>
<dbReference type="Proteomes" id="UP000439903">
    <property type="component" value="Unassembled WGS sequence"/>
</dbReference>
<accession>A0A8H3X7I6</accession>
<evidence type="ECO:0000313" key="2">
    <source>
        <dbReference type="Proteomes" id="UP000439903"/>
    </source>
</evidence>
<name>A0A8H3X7I6_GIGMA</name>
<evidence type="ECO:0000313" key="1">
    <source>
        <dbReference type="EMBL" id="KAF0420605.1"/>
    </source>
</evidence>
<reference evidence="1 2" key="1">
    <citation type="journal article" date="2019" name="Environ. Microbiol.">
        <title>At the nexus of three kingdoms: the genome of the mycorrhizal fungus Gigaspora margarita provides insights into plant, endobacterial and fungal interactions.</title>
        <authorList>
            <person name="Venice F."/>
            <person name="Ghignone S."/>
            <person name="Salvioli di Fossalunga A."/>
            <person name="Amselem J."/>
            <person name="Novero M."/>
            <person name="Xianan X."/>
            <person name="Sedzielewska Toro K."/>
            <person name="Morin E."/>
            <person name="Lipzen A."/>
            <person name="Grigoriev I.V."/>
            <person name="Henrissat B."/>
            <person name="Martin F.M."/>
            <person name="Bonfante P."/>
        </authorList>
    </citation>
    <scope>NUCLEOTIDE SEQUENCE [LARGE SCALE GENOMIC DNA]</scope>
    <source>
        <strain evidence="1 2">BEG34</strain>
    </source>
</reference>
<proteinExistence type="predicted"/>
<dbReference type="AlphaFoldDB" id="A0A8H3X7I6"/>
<organism evidence="1 2">
    <name type="scientific">Gigaspora margarita</name>
    <dbReference type="NCBI Taxonomy" id="4874"/>
    <lineage>
        <taxon>Eukaryota</taxon>
        <taxon>Fungi</taxon>
        <taxon>Fungi incertae sedis</taxon>
        <taxon>Mucoromycota</taxon>
        <taxon>Glomeromycotina</taxon>
        <taxon>Glomeromycetes</taxon>
        <taxon>Diversisporales</taxon>
        <taxon>Gigasporaceae</taxon>
        <taxon>Gigaspora</taxon>
    </lineage>
</organism>
<dbReference type="OrthoDB" id="2424651at2759"/>
<protein>
    <submittedName>
        <fullName evidence="1">Uncharacterized protein</fullName>
    </submittedName>
</protein>
<keyword evidence="2" id="KW-1185">Reference proteome</keyword>
<dbReference type="EMBL" id="WTPW01001690">
    <property type="protein sequence ID" value="KAF0420605.1"/>
    <property type="molecule type" value="Genomic_DNA"/>
</dbReference>